<dbReference type="AlphaFoldDB" id="D6TUC6"/>
<reference evidence="3 4" key="1">
    <citation type="journal article" date="2011" name="Stand. Genomic Sci.">
        <title>Non-contiguous finished genome sequence and contextual data of the filamentous soil bacterium Ktedonobacter racemifer type strain (SOSP1-21).</title>
        <authorList>
            <person name="Chang Y.J."/>
            <person name="Land M."/>
            <person name="Hauser L."/>
            <person name="Chertkov O."/>
            <person name="Del Rio T.G."/>
            <person name="Nolan M."/>
            <person name="Copeland A."/>
            <person name="Tice H."/>
            <person name="Cheng J.F."/>
            <person name="Lucas S."/>
            <person name="Han C."/>
            <person name="Goodwin L."/>
            <person name="Pitluck S."/>
            <person name="Ivanova N."/>
            <person name="Ovchinikova G."/>
            <person name="Pati A."/>
            <person name="Chen A."/>
            <person name="Palaniappan K."/>
            <person name="Mavromatis K."/>
            <person name="Liolios K."/>
            <person name="Brettin T."/>
            <person name="Fiebig A."/>
            <person name="Rohde M."/>
            <person name="Abt B."/>
            <person name="Goker M."/>
            <person name="Detter J.C."/>
            <person name="Woyke T."/>
            <person name="Bristow J."/>
            <person name="Eisen J.A."/>
            <person name="Markowitz V."/>
            <person name="Hugenholtz P."/>
            <person name="Kyrpides N.C."/>
            <person name="Klenk H.P."/>
            <person name="Lapidus A."/>
        </authorList>
    </citation>
    <scope>NUCLEOTIDE SEQUENCE [LARGE SCALE GENOMIC DNA]</scope>
    <source>
        <strain evidence="4">DSM 44963</strain>
    </source>
</reference>
<dbReference type="EMBL" id="ADVG01000003">
    <property type="protein sequence ID" value="EFH85223.1"/>
    <property type="molecule type" value="Genomic_DNA"/>
</dbReference>
<name>D6TUC6_KTERA</name>
<keyword evidence="1" id="KW-1133">Transmembrane helix</keyword>
<dbReference type="GO" id="GO:0003677">
    <property type="term" value="F:DNA binding"/>
    <property type="evidence" value="ECO:0007669"/>
    <property type="project" value="InterPro"/>
</dbReference>
<accession>D6TUC6</accession>
<keyword evidence="4" id="KW-1185">Reference proteome</keyword>
<dbReference type="InterPro" id="IPR002559">
    <property type="entry name" value="Transposase_11"/>
</dbReference>
<dbReference type="STRING" id="485913.Krac_6399"/>
<evidence type="ECO:0000256" key="1">
    <source>
        <dbReference type="SAM" id="Phobius"/>
    </source>
</evidence>
<dbReference type="Proteomes" id="UP000004508">
    <property type="component" value="Unassembled WGS sequence"/>
</dbReference>
<keyword evidence="1" id="KW-0472">Membrane</keyword>
<dbReference type="RefSeq" id="WP_007917346.1">
    <property type="nucleotide sequence ID" value="NZ_ADVG01000003.1"/>
</dbReference>
<dbReference type="GO" id="GO:0004803">
    <property type="term" value="F:transposase activity"/>
    <property type="evidence" value="ECO:0007669"/>
    <property type="project" value="InterPro"/>
</dbReference>
<evidence type="ECO:0000313" key="3">
    <source>
        <dbReference type="EMBL" id="EFH85223.1"/>
    </source>
</evidence>
<feature type="transmembrane region" description="Helical" evidence="1">
    <location>
        <begin position="298"/>
        <end position="317"/>
    </location>
</feature>
<dbReference type="InterPro" id="IPR012337">
    <property type="entry name" value="RNaseH-like_sf"/>
</dbReference>
<dbReference type="Pfam" id="PF01609">
    <property type="entry name" value="DDE_Tnp_1"/>
    <property type="match status" value="1"/>
</dbReference>
<gene>
    <name evidence="3" type="ORF">Krac_6399</name>
</gene>
<dbReference type="SUPFAM" id="SSF53098">
    <property type="entry name" value="Ribonuclease H-like"/>
    <property type="match status" value="1"/>
</dbReference>
<sequence>MRNPLWTVWQDQVKEFFTHLHGHQSKTLALFVVGVIKARSLVIPVVAEELLAKSEAKASSIERRLERFLSNERIETEKTWDALLAQVLPFFRRGPLRLVIDLTSYEEHAQVIYIGLLHHSRVLPLVWKVMPGWQRWDQGLWECIEELFKRLAPHIGEAKCTVLGDSAFGCSPMVALCQKYGWRYLFRICAHHTCQPYAPAGHLLPSRRVCDVVATQGSRFYGRVRLWQEEQLETNLSAYWDPHEEEALLVISDRPTGGARLREYRLRWRVESTFQDLKSRGWQWESCHVRRLDRIDRMLLVLFLAVWWLVHGAASCMHHGKRDRHDRHDRRDKSIFRIGRLYLLDLAGNSSRLCERKKCLLFRGSSVKWRFSLRF</sequence>
<dbReference type="GO" id="GO:0006313">
    <property type="term" value="P:DNA transposition"/>
    <property type="evidence" value="ECO:0007669"/>
    <property type="project" value="InterPro"/>
</dbReference>
<evidence type="ECO:0000259" key="2">
    <source>
        <dbReference type="Pfam" id="PF01609"/>
    </source>
</evidence>
<proteinExistence type="predicted"/>
<organism evidence="3 4">
    <name type="scientific">Ktedonobacter racemifer DSM 44963</name>
    <dbReference type="NCBI Taxonomy" id="485913"/>
    <lineage>
        <taxon>Bacteria</taxon>
        <taxon>Bacillati</taxon>
        <taxon>Chloroflexota</taxon>
        <taxon>Ktedonobacteria</taxon>
        <taxon>Ktedonobacterales</taxon>
        <taxon>Ktedonobacteraceae</taxon>
        <taxon>Ktedonobacter</taxon>
    </lineage>
</organism>
<comment type="caution">
    <text evidence="3">The sequence shown here is derived from an EMBL/GenBank/DDBJ whole genome shotgun (WGS) entry which is preliminary data.</text>
</comment>
<dbReference type="eggNOG" id="COG3385">
    <property type="taxonomic scope" value="Bacteria"/>
</dbReference>
<dbReference type="OrthoDB" id="141460at2"/>
<protein>
    <submittedName>
        <fullName evidence="3">Transposase IS4 family protein</fullName>
    </submittedName>
</protein>
<feature type="domain" description="Transposase IS4-like" evidence="2">
    <location>
        <begin position="139"/>
        <end position="307"/>
    </location>
</feature>
<evidence type="ECO:0000313" key="4">
    <source>
        <dbReference type="Proteomes" id="UP000004508"/>
    </source>
</evidence>
<keyword evidence="1" id="KW-0812">Transmembrane</keyword>
<dbReference type="InParanoid" id="D6TUC6"/>